<evidence type="ECO:0000313" key="1">
    <source>
        <dbReference type="EMBL" id="MEQ2171988.1"/>
    </source>
</evidence>
<keyword evidence="2" id="KW-1185">Reference proteome</keyword>
<proteinExistence type="predicted"/>
<comment type="caution">
    <text evidence="1">The sequence shown here is derived from an EMBL/GenBank/DDBJ whole genome shotgun (WGS) entry which is preliminary data.</text>
</comment>
<organism evidence="1 2">
    <name type="scientific">Goodea atripinnis</name>
    <dbReference type="NCBI Taxonomy" id="208336"/>
    <lineage>
        <taxon>Eukaryota</taxon>
        <taxon>Metazoa</taxon>
        <taxon>Chordata</taxon>
        <taxon>Craniata</taxon>
        <taxon>Vertebrata</taxon>
        <taxon>Euteleostomi</taxon>
        <taxon>Actinopterygii</taxon>
        <taxon>Neopterygii</taxon>
        <taxon>Teleostei</taxon>
        <taxon>Neoteleostei</taxon>
        <taxon>Acanthomorphata</taxon>
        <taxon>Ovalentaria</taxon>
        <taxon>Atherinomorphae</taxon>
        <taxon>Cyprinodontiformes</taxon>
        <taxon>Goodeidae</taxon>
        <taxon>Goodea</taxon>
    </lineage>
</organism>
<protein>
    <submittedName>
        <fullName evidence="1">Uncharacterized protein</fullName>
    </submittedName>
</protein>
<reference evidence="1 2" key="1">
    <citation type="submission" date="2021-06" db="EMBL/GenBank/DDBJ databases">
        <authorList>
            <person name="Palmer J.M."/>
        </authorList>
    </citation>
    <scope>NUCLEOTIDE SEQUENCE [LARGE SCALE GENOMIC DNA]</scope>
    <source>
        <strain evidence="1 2">GA_2019</strain>
        <tissue evidence="1">Muscle</tissue>
    </source>
</reference>
<accession>A0ABV0NN69</accession>
<dbReference type="EMBL" id="JAHRIO010041229">
    <property type="protein sequence ID" value="MEQ2171988.1"/>
    <property type="molecule type" value="Genomic_DNA"/>
</dbReference>
<sequence>MSLVAIDFSLSGKQVQSRPHPQRCACQSNVLTNTASSSSPTSCGMLRRLSDGPLFLNKLKMILLLLDCCSLRLLWKVSISYKQVIILFLCVGLHIPVARMSTRRHDGVILSVVLYELQNSAELLTADKMGILWPLAHRKSEESPAEAVLLNMFSHSEAL</sequence>
<dbReference type="Proteomes" id="UP001476798">
    <property type="component" value="Unassembled WGS sequence"/>
</dbReference>
<evidence type="ECO:0000313" key="2">
    <source>
        <dbReference type="Proteomes" id="UP001476798"/>
    </source>
</evidence>
<name>A0ABV0NN69_9TELE</name>
<gene>
    <name evidence="1" type="ORF">GOODEAATRI_016286</name>
</gene>